<evidence type="ECO:0000313" key="5">
    <source>
        <dbReference type="Proteomes" id="UP001528823"/>
    </source>
</evidence>
<evidence type="ECO:0000256" key="2">
    <source>
        <dbReference type="ARBA" id="ARBA00022801"/>
    </source>
</evidence>
<dbReference type="InterPro" id="IPR029132">
    <property type="entry name" value="CBAH/NAAA_C"/>
</dbReference>
<proteinExistence type="inferred from homology"/>
<dbReference type="Pfam" id="PF02275">
    <property type="entry name" value="CBAH"/>
    <property type="match status" value="1"/>
</dbReference>
<reference evidence="4 5" key="1">
    <citation type="submission" date="2022-11" db="EMBL/GenBank/DDBJ databases">
        <title>Spartinivicinus poritis sp. nov., isolated from scleractinian coral Porites lutea.</title>
        <authorList>
            <person name="Zhang G."/>
            <person name="Cai L."/>
            <person name="Wei Q."/>
        </authorList>
    </citation>
    <scope>NUCLEOTIDE SEQUENCE [LARGE SCALE GENOMIC DNA]</scope>
    <source>
        <strain evidence="4 5">A2-2</strain>
    </source>
</reference>
<sequence>MCTEFILPSQLSPQLKDFPFSGRTMDFEYNFDWTVAAIPEETKLHAVGSNDLPVAKRLPGYKWESKYAYIGVGISAGKNVLGKVFDSVLDLPSKVSDGLNSEGLTAAALWLPGSEYPHLDNVPSDDYYLLSMMDICCWALSQYKNIPDLKADLEQISQGKPIQDGTKLYIWDPLQFNSNSTVNLMPLHFQFHDRQGNSLLLELRNGKLEITDNTDLGVLTNAPFYDWHRTNLQNYLNVTNIEPNKEGKPIIGMNVKAAGNGSGTIGLSSSPLPADRFLRTVQSLNFGIDWIKDNSHAPKKLLTYVINIIAGVVVAPGVCKTHKNEGTGDYTQWWIVRDPIEKELHLATYDSLGTWTVRFKDFKLNAGSKPVYLDLNAAIEMPILKP</sequence>
<dbReference type="GO" id="GO:0016787">
    <property type="term" value="F:hydrolase activity"/>
    <property type="evidence" value="ECO:0007669"/>
    <property type="project" value="UniProtKB-KW"/>
</dbReference>
<evidence type="ECO:0000259" key="3">
    <source>
        <dbReference type="Pfam" id="PF02275"/>
    </source>
</evidence>
<protein>
    <submittedName>
        <fullName evidence="4">Linear amide C-N hydrolase</fullName>
    </submittedName>
</protein>
<dbReference type="PANTHER" id="PTHR35527">
    <property type="entry name" value="CHOLOYLGLYCINE HYDROLASE"/>
    <property type="match status" value="1"/>
</dbReference>
<comment type="similarity">
    <text evidence="1">Belongs to the peptidase C59 family.</text>
</comment>
<dbReference type="SUPFAM" id="SSF56235">
    <property type="entry name" value="N-terminal nucleophile aminohydrolases (Ntn hydrolases)"/>
    <property type="match status" value="1"/>
</dbReference>
<dbReference type="Gene3D" id="3.60.60.10">
    <property type="entry name" value="Penicillin V Acylase, Chain A"/>
    <property type="match status" value="1"/>
</dbReference>
<keyword evidence="2 4" id="KW-0378">Hydrolase</keyword>
<gene>
    <name evidence="4" type="ORF">ORQ98_05015</name>
</gene>
<feature type="domain" description="Choloylglycine hydrolase/NAAA C-terminal" evidence="3">
    <location>
        <begin position="21"/>
        <end position="366"/>
    </location>
</feature>
<dbReference type="PANTHER" id="PTHR35527:SF2">
    <property type="entry name" value="HYDROLASE"/>
    <property type="match status" value="1"/>
</dbReference>
<dbReference type="EMBL" id="JAPMOU010000004">
    <property type="protein sequence ID" value="MDE1461322.1"/>
    <property type="molecule type" value="Genomic_DNA"/>
</dbReference>
<organism evidence="4 5">
    <name type="scientific">Spartinivicinus poritis</name>
    <dbReference type="NCBI Taxonomy" id="2994640"/>
    <lineage>
        <taxon>Bacteria</taxon>
        <taxon>Pseudomonadati</taxon>
        <taxon>Pseudomonadota</taxon>
        <taxon>Gammaproteobacteria</taxon>
        <taxon>Oceanospirillales</taxon>
        <taxon>Zooshikellaceae</taxon>
        <taxon>Spartinivicinus</taxon>
    </lineage>
</organism>
<evidence type="ECO:0000313" key="4">
    <source>
        <dbReference type="EMBL" id="MDE1461322.1"/>
    </source>
</evidence>
<name>A0ABT5U6Z8_9GAMM</name>
<comment type="caution">
    <text evidence="4">The sequence shown here is derived from an EMBL/GenBank/DDBJ whole genome shotgun (WGS) entry which is preliminary data.</text>
</comment>
<evidence type="ECO:0000256" key="1">
    <source>
        <dbReference type="ARBA" id="ARBA00006625"/>
    </source>
</evidence>
<dbReference type="RefSeq" id="WP_274687686.1">
    <property type="nucleotide sequence ID" value="NZ_JAPMOU010000004.1"/>
</dbReference>
<dbReference type="Proteomes" id="UP001528823">
    <property type="component" value="Unassembled WGS sequence"/>
</dbReference>
<dbReference type="InterPro" id="IPR052193">
    <property type="entry name" value="Peptidase_C59"/>
</dbReference>
<keyword evidence="5" id="KW-1185">Reference proteome</keyword>
<accession>A0ABT5U6Z8</accession>
<dbReference type="InterPro" id="IPR029055">
    <property type="entry name" value="Ntn_hydrolases_N"/>
</dbReference>